<evidence type="ECO:0000313" key="3">
    <source>
        <dbReference type="Proteomes" id="UP001601976"/>
    </source>
</evidence>
<dbReference type="RefSeq" id="WP_355722437.1">
    <property type="nucleotide sequence ID" value="NZ_JBEXNP010000012.1"/>
</dbReference>
<feature type="signal peptide" evidence="1">
    <location>
        <begin position="1"/>
        <end position="25"/>
    </location>
</feature>
<evidence type="ECO:0000313" key="2">
    <source>
        <dbReference type="EMBL" id="MFF3338431.1"/>
    </source>
</evidence>
<comment type="caution">
    <text evidence="2">The sequence shown here is derived from an EMBL/GenBank/DDBJ whole genome shotgun (WGS) entry which is preliminary data.</text>
</comment>
<proteinExistence type="predicted"/>
<dbReference type="Proteomes" id="UP001601976">
    <property type="component" value="Unassembled WGS sequence"/>
</dbReference>
<keyword evidence="1" id="KW-0732">Signal</keyword>
<sequence>MTSTSRRLLSYWSVSALSCAALLLAAVGCSLTDDAVAVPVPTPSSEEAEVCRALHRELPEAVDGQQRRTADPESDLTAVWGDPAIVLRCGVPRPEKMDDPAAKAVEADGVNWMLERQGDGSPRFTTTYREAYVEVTLPAKYAHDVTPLAAFAAPVKKTVPDSLQPLPGARRVAG</sequence>
<feature type="chain" id="PRO_5046755570" evidence="1">
    <location>
        <begin position="26"/>
        <end position="174"/>
    </location>
</feature>
<gene>
    <name evidence="2" type="ORF">ACFYWW_06770</name>
</gene>
<dbReference type="InterPro" id="IPR021903">
    <property type="entry name" value="DUF3515"/>
</dbReference>
<evidence type="ECO:0000256" key="1">
    <source>
        <dbReference type="SAM" id="SignalP"/>
    </source>
</evidence>
<reference evidence="2 3" key="1">
    <citation type="submission" date="2024-10" db="EMBL/GenBank/DDBJ databases">
        <title>The Natural Products Discovery Center: Release of the First 8490 Sequenced Strains for Exploring Actinobacteria Biosynthetic Diversity.</title>
        <authorList>
            <person name="Kalkreuter E."/>
            <person name="Kautsar S.A."/>
            <person name="Yang D."/>
            <person name="Bader C.D."/>
            <person name="Teijaro C.N."/>
            <person name="Fluegel L."/>
            <person name="Davis C.M."/>
            <person name="Simpson J.R."/>
            <person name="Lauterbach L."/>
            <person name="Steele A.D."/>
            <person name="Gui C."/>
            <person name="Meng S."/>
            <person name="Li G."/>
            <person name="Viehrig K."/>
            <person name="Ye F."/>
            <person name="Su P."/>
            <person name="Kiefer A.F."/>
            <person name="Nichols A."/>
            <person name="Cepeda A.J."/>
            <person name="Yan W."/>
            <person name="Fan B."/>
            <person name="Jiang Y."/>
            <person name="Adhikari A."/>
            <person name="Zheng C.-J."/>
            <person name="Schuster L."/>
            <person name="Cowan T.M."/>
            <person name="Smanski M.J."/>
            <person name="Chevrette M.G."/>
            <person name="De Carvalho L.P.S."/>
            <person name="Shen B."/>
        </authorList>
    </citation>
    <scope>NUCLEOTIDE SEQUENCE [LARGE SCALE GENOMIC DNA]</scope>
    <source>
        <strain evidence="2 3">NPDC003029</strain>
    </source>
</reference>
<organism evidence="2 3">
    <name type="scientific">Streptomyces flavidovirens</name>
    <dbReference type="NCBI Taxonomy" id="67298"/>
    <lineage>
        <taxon>Bacteria</taxon>
        <taxon>Bacillati</taxon>
        <taxon>Actinomycetota</taxon>
        <taxon>Actinomycetes</taxon>
        <taxon>Kitasatosporales</taxon>
        <taxon>Streptomycetaceae</taxon>
        <taxon>Streptomyces</taxon>
    </lineage>
</organism>
<dbReference type="Pfam" id="PF12028">
    <property type="entry name" value="DUF3515"/>
    <property type="match status" value="1"/>
</dbReference>
<protein>
    <submittedName>
        <fullName evidence="2">DUF3515 domain-containing protein</fullName>
    </submittedName>
</protein>
<keyword evidence="3" id="KW-1185">Reference proteome</keyword>
<accession>A0ABW6RA88</accession>
<dbReference type="PROSITE" id="PS51257">
    <property type="entry name" value="PROKAR_LIPOPROTEIN"/>
    <property type="match status" value="1"/>
</dbReference>
<name>A0ABW6RA88_9ACTN</name>
<dbReference type="EMBL" id="JBIAPK010000002">
    <property type="protein sequence ID" value="MFF3338431.1"/>
    <property type="molecule type" value="Genomic_DNA"/>
</dbReference>